<protein>
    <submittedName>
        <fullName evidence="5">DNA-binding HxlR family transcriptional regulator</fullName>
    </submittedName>
</protein>
<gene>
    <name evidence="5" type="ORF">FHU41_000115</name>
</gene>
<dbReference type="AlphaFoldDB" id="A0A7Y9LQT7"/>
<dbReference type="InterPro" id="IPR002577">
    <property type="entry name" value="HTH_HxlR"/>
</dbReference>
<evidence type="ECO:0000313" key="5">
    <source>
        <dbReference type="EMBL" id="NYE93894.1"/>
    </source>
</evidence>
<dbReference type="GO" id="GO:0003677">
    <property type="term" value="F:DNA binding"/>
    <property type="evidence" value="ECO:0007669"/>
    <property type="project" value="UniProtKB-KW"/>
</dbReference>
<sequence>MPSRSYGEMCPVARSLDVVGERWTLLIVRELLLGPKRFTELLNQLPTMGTNRLSERLSALRGHGIIERHSSEASNTVSLYELTPLGEGLRPIVLGLARWGFGLPVAEAPSAPPRAELIALGLSAAAVPSAETQEIYQFRIGAEQFHISVDGASVRARSGVSPEPVAATVAGSLDAFLAVVSGDIAPGQTGGLEITSDAGARLRVANLLSAVAAAQ</sequence>
<evidence type="ECO:0000259" key="4">
    <source>
        <dbReference type="PROSITE" id="PS51118"/>
    </source>
</evidence>
<dbReference type="InterPro" id="IPR036388">
    <property type="entry name" value="WH-like_DNA-bd_sf"/>
</dbReference>
<dbReference type="PANTHER" id="PTHR33204">
    <property type="entry name" value="TRANSCRIPTIONAL REGULATOR, MARR FAMILY"/>
    <property type="match status" value="1"/>
</dbReference>
<dbReference type="SUPFAM" id="SSF46785">
    <property type="entry name" value="Winged helix' DNA-binding domain"/>
    <property type="match status" value="1"/>
</dbReference>
<dbReference type="InterPro" id="IPR036390">
    <property type="entry name" value="WH_DNA-bd_sf"/>
</dbReference>
<dbReference type="Pfam" id="PF01638">
    <property type="entry name" value="HxlR"/>
    <property type="match status" value="1"/>
</dbReference>
<keyword evidence="1" id="KW-0805">Transcription regulation</keyword>
<feature type="domain" description="HTH hxlR-type" evidence="4">
    <location>
        <begin position="10"/>
        <end position="108"/>
    </location>
</feature>
<dbReference type="SUPFAM" id="SSF55718">
    <property type="entry name" value="SCP-like"/>
    <property type="match status" value="1"/>
</dbReference>
<dbReference type="Gene3D" id="1.10.10.10">
    <property type="entry name" value="Winged helix-like DNA-binding domain superfamily/Winged helix DNA-binding domain"/>
    <property type="match status" value="1"/>
</dbReference>
<evidence type="ECO:0000256" key="1">
    <source>
        <dbReference type="ARBA" id="ARBA00023015"/>
    </source>
</evidence>
<evidence type="ECO:0000256" key="2">
    <source>
        <dbReference type="ARBA" id="ARBA00023125"/>
    </source>
</evidence>
<accession>A0A7Y9LQT7</accession>
<name>A0A7Y9LQT7_9MICC</name>
<reference evidence="5 6" key="1">
    <citation type="submission" date="2020-07" db="EMBL/GenBank/DDBJ databases">
        <title>Sequencing the genomes of 1000 actinobacteria strains.</title>
        <authorList>
            <person name="Klenk H.-P."/>
        </authorList>
    </citation>
    <scope>NUCLEOTIDE SEQUENCE [LARGE SCALE GENOMIC DNA]</scope>
    <source>
        <strain evidence="5 6">DSM 102047</strain>
    </source>
</reference>
<comment type="caution">
    <text evidence="5">The sequence shown here is derived from an EMBL/GenBank/DDBJ whole genome shotgun (WGS) entry which is preliminary data.</text>
</comment>
<dbReference type="PANTHER" id="PTHR33204:SF18">
    <property type="entry name" value="TRANSCRIPTIONAL REGULATORY PROTEIN"/>
    <property type="match status" value="1"/>
</dbReference>
<organism evidence="5 6">
    <name type="scientific">Psychromicrobium silvestre</name>
    <dbReference type="NCBI Taxonomy" id="1645614"/>
    <lineage>
        <taxon>Bacteria</taxon>
        <taxon>Bacillati</taxon>
        <taxon>Actinomycetota</taxon>
        <taxon>Actinomycetes</taxon>
        <taxon>Micrococcales</taxon>
        <taxon>Micrococcaceae</taxon>
        <taxon>Psychromicrobium</taxon>
    </lineage>
</organism>
<keyword evidence="3" id="KW-0804">Transcription</keyword>
<dbReference type="InterPro" id="IPR036527">
    <property type="entry name" value="SCP2_sterol-bd_dom_sf"/>
</dbReference>
<dbReference type="EMBL" id="JACBYQ010000001">
    <property type="protein sequence ID" value="NYE93894.1"/>
    <property type="molecule type" value="Genomic_DNA"/>
</dbReference>
<dbReference type="RefSeq" id="WP_179387733.1">
    <property type="nucleotide sequence ID" value="NZ_JACBYQ010000001.1"/>
</dbReference>
<keyword evidence="6" id="KW-1185">Reference proteome</keyword>
<evidence type="ECO:0000256" key="3">
    <source>
        <dbReference type="ARBA" id="ARBA00023163"/>
    </source>
</evidence>
<evidence type="ECO:0000313" key="6">
    <source>
        <dbReference type="Proteomes" id="UP000521748"/>
    </source>
</evidence>
<proteinExistence type="predicted"/>
<dbReference type="Proteomes" id="UP000521748">
    <property type="component" value="Unassembled WGS sequence"/>
</dbReference>
<keyword evidence="2 5" id="KW-0238">DNA-binding</keyword>
<dbReference type="PROSITE" id="PS51118">
    <property type="entry name" value="HTH_HXLR"/>
    <property type="match status" value="1"/>
</dbReference>